<evidence type="ECO:0000256" key="2">
    <source>
        <dbReference type="ARBA" id="ARBA00022448"/>
    </source>
</evidence>
<reference evidence="9 10" key="1">
    <citation type="submission" date="2014-04" db="EMBL/GenBank/DDBJ databases">
        <title>A comprehensive comparison of genomes of Erythrobacter spp. Strains.</title>
        <authorList>
            <person name="Zheng Q."/>
        </authorList>
    </citation>
    <scope>NUCLEOTIDE SEQUENCE [LARGE SCALE GENOMIC DNA]</scope>
    <source>
        <strain evidence="9 10">DSM 8509</strain>
    </source>
</reference>
<evidence type="ECO:0000313" key="9">
    <source>
        <dbReference type="EMBL" id="KEO98525.1"/>
    </source>
</evidence>
<dbReference type="InterPro" id="IPR011701">
    <property type="entry name" value="MFS"/>
</dbReference>
<organism evidence="9 10">
    <name type="scientific">Erythrobacter litoralis</name>
    <dbReference type="NCBI Taxonomy" id="39960"/>
    <lineage>
        <taxon>Bacteria</taxon>
        <taxon>Pseudomonadati</taxon>
        <taxon>Pseudomonadota</taxon>
        <taxon>Alphaproteobacteria</taxon>
        <taxon>Sphingomonadales</taxon>
        <taxon>Erythrobacteraceae</taxon>
        <taxon>Erythrobacter/Porphyrobacter group</taxon>
        <taxon>Erythrobacter</taxon>
    </lineage>
</organism>
<evidence type="ECO:0000256" key="1">
    <source>
        <dbReference type="ARBA" id="ARBA00004141"/>
    </source>
</evidence>
<name>A0A074N0N3_9SPHN</name>
<dbReference type="InterPro" id="IPR020846">
    <property type="entry name" value="MFS_dom"/>
</dbReference>
<keyword evidence="2" id="KW-0813">Transport</keyword>
<dbReference type="AlphaFoldDB" id="A0A074N0N3"/>
<feature type="transmembrane region" description="Helical" evidence="7">
    <location>
        <begin position="302"/>
        <end position="321"/>
    </location>
</feature>
<sequence>MSDAAARPSALPTSASAPDALDQGGKTPPLPSLQRAWSVVAILSLAAIVSYIDRQVLNLLVEPIKADLGLSDVEISVLQGFSFALLYAVLAIPLAWVADRSNRKWVILGGLVCWSGATFMSGFASGFAILFVARMLIGIGEATLSPAGFSMITDYFRKARLPAALSVFTGSGFIGSGLALVIGGALYAALEAAGPVTTALGTFQPWQMTFFGIAMLSVPLFVLIVLFVREPARQPDALAPAAGEEPSPFEILGFLTAHARVYFPLFFGFSCFAAAQFGVGAWAPSFFIRSHGWTQLEVGQALGPVVMATGPLGVIAGGFLAERLLLRGVRDATLKLSMAAIVVALPFAAAFPLVEGGGLALALLAAVLAFGTVPFGAGVATFPLITPNRMRAQVIAVYLLVANLLGYSAGPILVAWLTDAVFADPAAINLSLAIAAPAVMAAGLVLIAAALGPYRLMLEAAENPEN</sequence>
<comment type="caution">
    <text evidence="9">The sequence shown here is derived from an EMBL/GenBank/DDBJ whole genome shotgun (WGS) entry which is preliminary data.</text>
</comment>
<dbReference type="PROSITE" id="PS50850">
    <property type="entry name" value="MFS"/>
    <property type="match status" value="1"/>
</dbReference>
<dbReference type="GO" id="GO:0022857">
    <property type="term" value="F:transmembrane transporter activity"/>
    <property type="evidence" value="ECO:0007669"/>
    <property type="project" value="InterPro"/>
</dbReference>
<proteinExistence type="predicted"/>
<dbReference type="Gene3D" id="1.20.1250.20">
    <property type="entry name" value="MFS general substrate transporter like domains"/>
    <property type="match status" value="1"/>
</dbReference>
<dbReference type="PANTHER" id="PTHR23505">
    <property type="entry name" value="SPINSTER"/>
    <property type="match status" value="1"/>
</dbReference>
<dbReference type="SUPFAM" id="SSF103473">
    <property type="entry name" value="MFS general substrate transporter"/>
    <property type="match status" value="1"/>
</dbReference>
<accession>A0A074N0N3</accession>
<feature type="transmembrane region" description="Helical" evidence="7">
    <location>
        <begin position="105"/>
        <end position="129"/>
    </location>
</feature>
<keyword evidence="4 7" id="KW-1133">Transmembrane helix</keyword>
<evidence type="ECO:0000256" key="6">
    <source>
        <dbReference type="SAM" id="MobiDB-lite"/>
    </source>
</evidence>
<dbReference type="PANTHER" id="PTHR23505:SF79">
    <property type="entry name" value="PROTEIN SPINSTER"/>
    <property type="match status" value="1"/>
</dbReference>
<evidence type="ECO:0000256" key="3">
    <source>
        <dbReference type="ARBA" id="ARBA00022692"/>
    </source>
</evidence>
<feature type="transmembrane region" description="Helical" evidence="7">
    <location>
        <begin position="135"/>
        <end position="156"/>
    </location>
</feature>
<evidence type="ECO:0000256" key="4">
    <source>
        <dbReference type="ARBA" id="ARBA00022989"/>
    </source>
</evidence>
<dbReference type="Proteomes" id="UP000027866">
    <property type="component" value="Unassembled WGS sequence"/>
</dbReference>
<feature type="transmembrane region" description="Helical" evidence="7">
    <location>
        <begin position="430"/>
        <end position="451"/>
    </location>
</feature>
<dbReference type="KEGG" id="elq:Ga0102493_113005"/>
<dbReference type="EMBL" id="JMIX01000003">
    <property type="protein sequence ID" value="KEO98525.1"/>
    <property type="molecule type" value="Genomic_DNA"/>
</dbReference>
<evidence type="ECO:0000256" key="7">
    <source>
        <dbReference type="SAM" id="Phobius"/>
    </source>
</evidence>
<feature type="region of interest" description="Disordered" evidence="6">
    <location>
        <begin position="1"/>
        <end position="23"/>
    </location>
</feature>
<dbReference type="Pfam" id="PF07690">
    <property type="entry name" value="MFS_1"/>
    <property type="match status" value="1"/>
</dbReference>
<gene>
    <name evidence="9" type="ORF">EH32_05270</name>
</gene>
<evidence type="ECO:0000313" key="10">
    <source>
        <dbReference type="Proteomes" id="UP000027866"/>
    </source>
</evidence>
<evidence type="ECO:0000259" key="8">
    <source>
        <dbReference type="PROSITE" id="PS50850"/>
    </source>
</evidence>
<keyword evidence="10" id="KW-1185">Reference proteome</keyword>
<keyword evidence="3 7" id="KW-0812">Transmembrane</keyword>
<feature type="transmembrane region" description="Helical" evidence="7">
    <location>
        <begin position="333"/>
        <end position="354"/>
    </location>
</feature>
<dbReference type="PATRIC" id="fig|39960.10.peg.2097"/>
<keyword evidence="5 7" id="KW-0472">Membrane</keyword>
<protein>
    <recommendedName>
        <fullName evidence="8">Major facilitator superfamily (MFS) profile domain-containing protein</fullName>
    </recommendedName>
</protein>
<feature type="transmembrane region" description="Helical" evidence="7">
    <location>
        <begin position="360"/>
        <end position="385"/>
    </location>
</feature>
<feature type="transmembrane region" description="Helical" evidence="7">
    <location>
        <begin position="77"/>
        <end position="98"/>
    </location>
</feature>
<feature type="transmembrane region" description="Helical" evidence="7">
    <location>
        <begin position="261"/>
        <end position="282"/>
    </location>
</feature>
<feature type="domain" description="Major facilitator superfamily (MFS) profile" evidence="8">
    <location>
        <begin position="39"/>
        <end position="461"/>
    </location>
</feature>
<dbReference type="GO" id="GO:0016020">
    <property type="term" value="C:membrane"/>
    <property type="evidence" value="ECO:0007669"/>
    <property type="project" value="UniProtKB-SubCell"/>
</dbReference>
<dbReference type="InterPro" id="IPR044770">
    <property type="entry name" value="MFS_spinster-like"/>
</dbReference>
<feature type="transmembrane region" description="Helical" evidence="7">
    <location>
        <begin position="163"/>
        <end position="190"/>
    </location>
</feature>
<feature type="transmembrane region" description="Helical" evidence="7">
    <location>
        <begin position="210"/>
        <end position="228"/>
    </location>
</feature>
<feature type="transmembrane region" description="Helical" evidence="7">
    <location>
        <begin position="397"/>
        <end position="418"/>
    </location>
</feature>
<comment type="subcellular location">
    <subcellularLocation>
        <location evidence="1">Membrane</location>
        <topology evidence="1">Multi-pass membrane protein</topology>
    </subcellularLocation>
</comment>
<dbReference type="RefSeq" id="WP_051697501.1">
    <property type="nucleotide sequence ID" value="NZ_CP017057.1"/>
</dbReference>
<dbReference type="InterPro" id="IPR036259">
    <property type="entry name" value="MFS_trans_sf"/>
</dbReference>
<evidence type="ECO:0000256" key="5">
    <source>
        <dbReference type="ARBA" id="ARBA00023136"/>
    </source>
</evidence>